<organism evidence="7 8">
    <name type="scientific">Catharus fuscescens</name>
    <name type="common">Veery</name>
    <name type="synonym">Turdus fuscescens</name>
    <dbReference type="NCBI Taxonomy" id="159581"/>
    <lineage>
        <taxon>Eukaryota</taxon>
        <taxon>Metazoa</taxon>
        <taxon>Chordata</taxon>
        <taxon>Craniata</taxon>
        <taxon>Vertebrata</taxon>
        <taxon>Euteleostomi</taxon>
        <taxon>Archelosauria</taxon>
        <taxon>Archosauria</taxon>
        <taxon>Dinosauria</taxon>
        <taxon>Saurischia</taxon>
        <taxon>Theropoda</taxon>
        <taxon>Coelurosauria</taxon>
        <taxon>Aves</taxon>
        <taxon>Neognathae</taxon>
        <taxon>Neoaves</taxon>
        <taxon>Telluraves</taxon>
        <taxon>Australaves</taxon>
        <taxon>Passeriformes</taxon>
        <taxon>Turdidae</taxon>
        <taxon>Catharus</taxon>
    </lineage>
</organism>
<dbReference type="InterPro" id="IPR013783">
    <property type="entry name" value="Ig-like_fold"/>
</dbReference>
<evidence type="ECO:0000313" key="8">
    <source>
        <dbReference type="Proteomes" id="UP000519684"/>
    </source>
</evidence>
<gene>
    <name evidence="7" type="primary">Ly9</name>
    <name evidence="7" type="ORF">CATFUS_R15725</name>
</gene>
<sequence length="209" mass="22953">MDEFWIRLLTALVLLHQTTSTTNTEELFGTVGGSVTLRIQDTSGGDVAAWNFEDRHIVTASFEDPPQALFTTQAFKKRFAVSEKGRALSISRLRLEDAGTYSVKINKKTSIFILHVYRELAEPTVTCEAQNCSSDGSCHFTLRCSVSGTDFGNVSYTWRAGDQSWGDGPVVVLVNKSSLEQPKPPTCTARNPVSSRNVTVRTPDLLCTG</sequence>
<dbReference type="PANTHER" id="PTHR12080:SF55">
    <property type="entry name" value="LYMPHOCYTE FUNCTION-ASSOCIATED ANTIGEN 3"/>
    <property type="match status" value="1"/>
</dbReference>
<dbReference type="Gene3D" id="2.60.40.10">
    <property type="entry name" value="Immunoglobulins"/>
    <property type="match status" value="2"/>
</dbReference>
<protein>
    <submittedName>
        <fullName evidence="7">LY9 protein</fullName>
    </submittedName>
</protein>
<keyword evidence="8" id="KW-1185">Reference proteome</keyword>
<dbReference type="InterPro" id="IPR007110">
    <property type="entry name" value="Ig-like_dom"/>
</dbReference>
<evidence type="ECO:0000256" key="5">
    <source>
        <dbReference type="SAM" id="SignalP"/>
    </source>
</evidence>
<reference evidence="7 8" key="1">
    <citation type="submission" date="2019-09" db="EMBL/GenBank/DDBJ databases">
        <title>Bird 10,000 Genomes (B10K) Project - Family phase.</title>
        <authorList>
            <person name="Zhang G."/>
        </authorList>
    </citation>
    <scope>NUCLEOTIDE SEQUENCE [LARGE SCALE GENOMIC DNA]</scope>
    <source>
        <strain evidence="7">B10K-DU-001-17</strain>
        <tissue evidence="7">Muscle</tissue>
    </source>
</reference>
<keyword evidence="2 5" id="KW-0732">Signal</keyword>
<feature type="chain" id="PRO_5029766767" evidence="5">
    <location>
        <begin position="21"/>
        <end position="209"/>
    </location>
</feature>
<accession>A0A7L2DKF0</accession>
<comment type="caution">
    <text evidence="7">The sequence shown here is derived from an EMBL/GenBank/DDBJ whole genome shotgun (WGS) entry which is preliminary data.</text>
</comment>
<keyword evidence="3" id="KW-0472">Membrane</keyword>
<dbReference type="SUPFAM" id="SSF48726">
    <property type="entry name" value="Immunoglobulin"/>
    <property type="match status" value="2"/>
</dbReference>
<feature type="non-terminal residue" evidence="7">
    <location>
        <position position="1"/>
    </location>
</feature>
<dbReference type="AlphaFoldDB" id="A0A7L2DKF0"/>
<dbReference type="Proteomes" id="UP000519684">
    <property type="component" value="Unassembled WGS sequence"/>
</dbReference>
<dbReference type="GO" id="GO:0016020">
    <property type="term" value="C:membrane"/>
    <property type="evidence" value="ECO:0007669"/>
    <property type="project" value="UniProtKB-SubCell"/>
</dbReference>
<evidence type="ECO:0000256" key="1">
    <source>
        <dbReference type="ARBA" id="ARBA00004370"/>
    </source>
</evidence>
<evidence type="ECO:0000313" key="7">
    <source>
        <dbReference type="EMBL" id="NXQ50198.1"/>
    </source>
</evidence>
<evidence type="ECO:0000256" key="3">
    <source>
        <dbReference type="ARBA" id="ARBA00023136"/>
    </source>
</evidence>
<evidence type="ECO:0000256" key="4">
    <source>
        <dbReference type="ARBA" id="ARBA00023180"/>
    </source>
</evidence>
<evidence type="ECO:0000259" key="6">
    <source>
        <dbReference type="PROSITE" id="PS50835"/>
    </source>
</evidence>
<comment type="subcellular location">
    <subcellularLocation>
        <location evidence="1">Membrane</location>
    </subcellularLocation>
</comment>
<proteinExistence type="predicted"/>
<feature type="domain" description="Ig-like" evidence="6">
    <location>
        <begin position="123"/>
        <end position="199"/>
    </location>
</feature>
<keyword evidence="4" id="KW-0325">Glycoprotein</keyword>
<evidence type="ECO:0000256" key="2">
    <source>
        <dbReference type="ARBA" id="ARBA00022729"/>
    </source>
</evidence>
<feature type="non-terminal residue" evidence="7">
    <location>
        <position position="209"/>
    </location>
</feature>
<dbReference type="InterPro" id="IPR015631">
    <property type="entry name" value="CD2/SLAM_rcpt"/>
</dbReference>
<dbReference type="PANTHER" id="PTHR12080">
    <property type="entry name" value="SIGNALING LYMPHOCYTIC ACTIVATION MOLECULE"/>
    <property type="match status" value="1"/>
</dbReference>
<dbReference type="EMBL" id="VWYD01029441">
    <property type="protein sequence ID" value="NXQ50198.1"/>
    <property type="molecule type" value="Genomic_DNA"/>
</dbReference>
<name>A0A7L2DKF0_CATFU</name>
<dbReference type="PROSITE" id="PS50835">
    <property type="entry name" value="IG_LIKE"/>
    <property type="match status" value="1"/>
</dbReference>
<feature type="signal peptide" evidence="5">
    <location>
        <begin position="1"/>
        <end position="20"/>
    </location>
</feature>
<dbReference type="InterPro" id="IPR036179">
    <property type="entry name" value="Ig-like_dom_sf"/>
</dbReference>